<proteinExistence type="predicted"/>
<name>A0A368P9U2_9FLAO</name>
<sequence length="317" mass="37888">MVTHILNPDPLCIFVIDYLKLKVTNNDLIKHLWSHPLIYFYSEKETLLNDKETIHTQTTKQYKGIYFYIENKILYIKFKPHYYFNNNLHNANDFHIINCIRILKEFINTFQVNPYDLYIVNIEFGINVIIPKSIICIKDLLAQMIYHNQNEFYPDKSHAFSRRSTTIRQNGKINLYKVLKCYAKGIQYPQYTDINTLRYEIKSCRKNYINNLGIYNLNDLLNKEIYNKLADVLIKEFEQILIIDDNAKPILSDIKLKHHKKRLCQIHWRKLTNKSKNTFRKNITAYNDALDTCETHLKKELTNLIIKKLDELKSVPF</sequence>
<accession>A0A368P9U2</accession>
<evidence type="ECO:0000313" key="1">
    <source>
        <dbReference type="EMBL" id="RCU58001.1"/>
    </source>
</evidence>
<reference evidence="1 2" key="1">
    <citation type="submission" date="2018-07" db="EMBL/GenBank/DDBJ databases">
        <title>Oceanihabitans testaceum sp. nov., isolated from marine sediment.</title>
        <authorList>
            <person name="Li C.-M."/>
        </authorList>
    </citation>
    <scope>NUCLEOTIDE SEQUENCE [LARGE SCALE GENOMIC DNA]</scope>
    <source>
        <strain evidence="1 2">S9-10</strain>
    </source>
</reference>
<evidence type="ECO:0000313" key="2">
    <source>
        <dbReference type="Proteomes" id="UP000252249"/>
    </source>
</evidence>
<dbReference type="AlphaFoldDB" id="A0A368P9U2"/>
<keyword evidence="2" id="KW-1185">Reference proteome</keyword>
<protein>
    <submittedName>
        <fullName evidence="1">Uncharacterized protein</fullName>
    </submittedName>
</protein>
<gene>
    <name evidence="1" type="ORF">DU428_01025</name>
</gene>
<organism evidence="1 2">
    <name type="scientific">Oceanihabitans sediminis</name>
    <dbReference type="NCBI Taxonomy" id="1812012"/>
    <lineage>
        <taxon>Bacteria</taxon>
        <taxon>Pseudomonadati</taxon>
        <taxon>Bacteroidota</taxon>
        <taxon>Flavobacteriia</taxon>
        <taxon>Flavobacteriales</taxon>
        <taxon>Flavobacteriaceae</taxon>
        <taxon>Oceanihabitans</taxon>
    </lineage>
</organism>
<dbReference type="Proteomes" id="UP000252249">
    <property type="component" value="Unassembled WGS sequence"/>
</dbReference>
<dbReference type="EMBL" id="QPIG01000001">
    <property type="protein sequence ID" value="RCU58001.1"/>
    <property type="molecule type" value="Genomic_DNA"/>
</dbReference>
<comment type="caution">
    <text evidence="1">The sequence shown here is derived from an EMBL/GenBank/DDBJ whole genome shotgun (WGS) entry which is preliminary data.</text>
</comment>